<comment type="subunit">
    <text evidence="4">Interacts with 100S ribosomes.</text>
</comment>
<comment type="similarity">
    <text evidence="4">Belongs to the HPF/YfiA ribosome-associated protein family. Long HPF subfamily.</text>
</comment>
<dbReference type="InterPro" id="IPR050574">
    <property type="entry name" value="HPF/YfiA_ribosome-assoc"/>
</dbReference>
<dbReference type="Pfam" id="PF16321">
    <property type="entry name" value="Ribosom_S30AE_C"/>
    <property type="match status" value="1"/>
</dbReference>
<evidence type="ECO:0000259" key="7">
    <source>
        <dbReference type="Pfam" id="PF16321"/>
    </source>
</evidence>
<keyword evidence="1 4" id="KW-0810">Translation regulation</keyword>
<protein>
    <recommendedName>
        <fullName evidence="3 4">Ribosome hibernation promoting factor</fullName>
        <shortName evidence="4">HPF</shortName>
    </recommendedName>
</protein>
<dbReference type="Pfam" id="PF02482">
    <property type="entry name" value="Ribosomal_S30AE"/>
    <property type="match status" value="1"/>
</dbReference>
<dbReference type="InterPro" id="IPR038416">
    <property type="entry name" value="Ribosom_S30AE_C_sf"/>
</dbReference>
<dbReference type="Proteomes" id="UP000245168">
    <property type="component" value="Unassembled WGS sequence"/>
</dbReference>
<dbReference type="AlphaFoldDB" id="A0A2U2BWR8"/>
<keyword evidence="4" id="KW-0963">Cytoplasm</keyword>
<dbReference type="SUPFAM" id="SSF69754">
    <property type="entry name" value="Ribosome binding protein Y (YfiA homologue)"/>
    <property type="match status" value="1"/>
</dbReference>
<dbReference type="GO" id="GO:0043024">
    <property type="term" value="F:ribosomal small subunit binding"/>
    <property type="evidence" value="ECO:0007669"/>
    <property type="project" value="TreeGrafter"/>
</dbReference>
<evidence type="ECO:0000256" key="2">
    <source>
        <dbReference type="ARBA" id="ARBA00038695"/>
    </source>
</evidence>
<evidence type="ECO:0000256" key="6">
    <source>
        <dbReference type="SAM" id="MobiDB-lite"/>
    </source>
</evidence>
<dbReference type="GO" id="GO:0045900">
    <property type="term" value="P:negative regulation of translational elongation"/>
    <property type="evidence" value="ECO:0007669"/>
    <property type="project" value="TreeGrafter"/>
</dbReference>
<dbReference type="Gene3D" id="3.30.505.50">
    <property type="entry name" value="Sigma 54 modulation/S30EA ribosomal protein, C-terminal domain"/>
    <property type="match status" value="1"/>
</dbReference>
<dbReference type="NCBIfam" id="TIGR00741">
    <property type="entry name" value="yfiA"/>
    <property type="match status" value="1"/>
</dbReference>
<evidence type="ECO:0000256" key="3">
    <source>
        <dbReference type="ARBA" id="ARBA00041148"/>
    </source>
</evidence>
<evidence type="ECO:0000256" key="1">
    <source>
        <dbReference type="ARBA" id="ARBA00022845"/>
    </source>
</evidence>
<dbReference type="PANTHER" id="PTHR33231">
    <property type="entry name" value="30S RIBOSOMAL PROTEIN"/>
    <property type="match status" value="1"/>
</dbReference>
<dbReference type="InterPro" id="IPR032528">
    <property type="entry name" value="Ribosom_S30AE_C"/>
</dbReference>
<dbReference type="HAMAP" id="MF_00839">
    <property type="entry name" value="HPF"/>
    <property type="match status" value="1"/>
</dbReference>
<dbReference type="InterPro" id="IPR034694">
    <property type="entry name" value="HPF_long/plastid"/>
</dbReference>
<dbReference type="PANTHER" id="PTHR33231:SF1">
    <property type="entry name" value="30S RIBOSOMAL PROTEIN"/>
    <property type="match status" value="1"/>
</dbReference>
<keyword evidence="5" id="KW-0175">Coiled coil</keyword>
<keyword evidence="9" id="KW-1185">Reference proteome</keyword>
<feature type="domain" description="Sigma 54 modulation/S30EA ribosomal protein C-terminal" evidence="7">
    <location>
        <begin position="136"/>
        <end position="190"/>
    </location>
</feature>
<dbReference type="Gene3D" id="3.30.160.100">
    <property type="entry name" value="Ribosome hibernation promotion factor-like"/>
    <property type="match status" value="1"/>
</dbReference>
<dbReference type="GO" id="GO:0022627">
    <property type="term" value="C:cytosolic small ribosomal subunit"/>
    <property type="evidence" value="ECO:0007669"/>
    <property type="project" value="TreeGrafter"/>
</dbReference>
<comment type="subunit">
    <text evidence="2">Associates exclusively with 100S ribosomes, which are dimers of 70S ribosomes.</text>
</comment>
<gene>
    <name evidence="8" type="primary">raiA</name>
    <name evidence="4" type="synonym">hpf</name>
    <name evidence="8" type="ORF">DDZ18_02065</name>
</gene>
<sequence length="207" mass="22592">MQIQFVSKGIDVSPALRERIEDRIEEGTSKYFNRPGEAFVVASREAHLFKVDCSLHLPSGAFIQASGSGDDAYLAAEDAVGHLEKRLRRYKRRLKDHHADNKTTLPAEETPIRVLRGGRREDLDAEDDDGGAAGGEEPVIIAETVGELRTLTVGMAVHEMDLTDAPFLVFRNAANSGLNLVYRRPDGNVGWIDPGRAVKDGAGQAAE</sequence>
<name>A0A2U2BWR8_9PROT</name>
<dbReference type="RefSeq" id="WP_109251689.1">
    <property type="nucleotide sequence ID" value="NZ_QEXV01000001.1"/>
</dbReference>
<feature type="region of interest" description="Disordered" evidence="6">
    <location>
        <begin position="116"/>
        <end position="136"/>
    </location>
</feature>
<feature type="coiled-coil region" evidence="5">
    <location>
        <begin position="73"/>
        <end position="100"/>
    </location>
</feature>
<dbReference type="InterPro" id="IPR036567">
    <property type="entry name" value="RHF-like"/>
</dbReference>
<comment type="caution">
    <text evidence="8">The sequence shown here is derived from an EMBL/GenBank/DDBJ whole genome shotgun (WGS) entry which is preliminary data.</text>
</comment>
<proteinExistence type="inferred from homology"/>
<evidence type="ECO:0000256" key="4">
    <source>
        <dbReference type="HAMAP-Rule" id="MF_00839"/>
    </source>
</evidence>
<comment type="function">
    <text evidence="4">Required for dimerization of active 70S ribosomes into 100S ribosomes in stationary phase; 100S ribosomes are translationally inactive and sometimes present during exponential growth.</text>
</comment>
<organism evidence="8 9">
    <name type="scientific">Marinicauda salina</name>
    <dbReference type="NCBI Taxonomy" id="2135793"/>
    <lineage>
        <taxon>Bacteria</taxon>
        <taxon>Pseudomonadati</taxon>
        <taxon>Pseudomonadota</taxon>
        <taxon>Alphaproteobacteria</taxon>
        <taxon>Maricaulales</taxon>
        <taxon>Maricaulaceae</taxon>
        <taxon>Marinicauda</taxon>
    </lineage>
</organism>
<reference evidence="9" key="1">
    <citation type="submission" date="2018-05" db="EMBL/GenBank/DDBJ databases">
        <authorList>
            <person name="Liu B.-T."/>
        </authorList>
    </citation>
    <scope>NUCLEOTIDE SEQUENCE [LARGE SCALE GENOMIC DNA]</scope>
    <source>
        <strain evidence="9">WD6-1</strain>
    </source>
</reference>
<evidence type="ECO:0000313" key="8">
    <source>
        <dbReference type="EMBL" id="PWE18414.1"/>
    </source>
</evidence>
<evidence type="ECO:0000256" key="5">
    <source>
        <dbReference type="SAM" id="Coils"/>
    </source>
</evidence>
<accession>A0A2U2BWR8</accession>
<comment type="subcellular location">
    <subcellularLocation>
        <location evidence="4">Cytoplasm</location>
    </subcellularLocation>
</comment>
<dbReference type="OrthoDB" id="9794975at2"/>
<dbReference type="EMBL" id="QEXV01000001">
    <property type="protein sequence ID" value="PWE18414.1"/>
    <property type="molecule type" value="Genomic_DNA"/>
</dbReference>
<dbReference type="InterPro" id="IPR003489">
    <property type="entry name" value="RHF/RaiA"/>
</dbReference>
<evidence type="ECO:0000313" key="9">
    <source>
        <dbReference type="Proteomes" id="UP000245168"/>
    </source>
</evidence>